<dbReference type="Proteomes" id="UP000782705">
    <property type="component" value="Unassembled WGS sequence"/>
</dbReference>
<dbReference type="PANTHER" id="PTHR24198:SF165">
    <property type="entry name" value="ANKYRIN REPEAT-CONTAINING PROTEIN-RELATED"/>
    <property type="match status" value="1"/>
</dbReference>
<proteinExistence type="predicted"/>
<dbReference type="InterPro" id="IPR011990">
    <property type="entry name" value="TPR-like_helical_dom_sf"/>
</dbReference>
<dbReference type="Pfam" id="PF12796">
    <property type="entry name" value="Ank_2"/>
    <property type="match status" value="1"/>
</dbReference>
<dbReference type="InterPro" id="IPR019734">
    <property type="entry name" value="TPR_rpt"/>
</dbReference>
<dbReference type="Gene3D" id="1.25.40.20">
    <property type="entry name" value="Ankyrin repeat-containing domain"/>
    <property type="match status" value="1"/>
</dbReference>
<gene>
    <name evidence="4" type="ORF">BAU17_05685</name>
</gene>
<evidence type="ECO:0000256" key="2">
    <source>
        <dbReference type="ARBA" id="ARBA00023043"/>
    </source>
</evidence>
<dbReference type="PANTHER" id="PTHR24198">
    <property type="entry name" value="ANKYRIN REPEAT AND PROTEIN KINASE DOMAIN-CONTAINING PROTEIN"/>
    <property type="match status" value="1"/>
</dbReference>
<dbReference type="SMART" id="SM00028">
    <property type="entry name" value="TPR"/>
    <property type="match status" value="3"/>
</dbReference>
<dbReference type="Pfam" id="PF13181">
    <property type="entry name" value="TPR_8"/>
    <property type="match status" value="1"/>
</dbReference>
<dbReference type="SMART" id="SM00248">
    <property type="entry name" value="ANK"/>
    <property type="match status" value="4"/>
</dbReference>
<protein>
    <submittedName>
        <fullName evidence="4">Uncharacterized protein</fullName>
    </submittedName>
</protein>
<evidence type="ECO:0000256" key="3">
    <source>
        <dbReference type="PROSITE-ProRule" id="PRU00023"/>
    </source>
</evidence>
<keyword evidence="2 3" id="KW-0040">ANK repeat</keyword>
<dbReference type="Pfam" id="PF00023">
    <property type="entry name" value="Ank"/>
    <property type="match status" value="1"/>
</dbReference>
<organism evidence="4 5">
    <name type="scientific">Candidatus Enterococcus willemsii</name>
    <dbReference type="NCBI Taxonomy" id="1857215"/>
    <lineage>
        <taxon>Bacteria</taxon>
        <taxon>Bacillati</taxon>
        <taxon>Bacillota</taxon>
        <taxon>Bacilli</taxon>
        <taxon>Lactobacillales</taxon>
        <taxon>Enterococcaceae</taxon>
        <taxon>Enterococcus</taxon>
    </lineage>
</organism>
<comment type="caution">
    <text evidence="4">The sequence shown here is derived from an EMBL/GenBank/DDBJ whole genome shotgun (WGS) entry which is preliminary data.</text>
</comment>
<name>A0ABQ6YXZ5_9ENTE</name>
<evidence type="ECO:0000313" key="4">
    <source>
        <dbReference type="EMBL" id="KAF1302775.1"/>
    </source>
</evidence>
<dbReference type="SUPFAM" id="SSF48403">
    <property type="entry name" value="Ankyrin repeat"/>
    <property type="match status" value="1"/>
</dbReference>
<accession>A0ABQ6YXZ5</accession>
<evidence type="ECO:0000313" key="5">
    <source>
        <dbReference type="Proteomes" id="UP000782705"/>
    </source>
</evidence>
<dbReference type="SUPFAM" id="SSF48452">
    <property type="entry name" value="TPR-like"/>
    <property type="match status" value="1"/>
</dbReference>
<keyword evidence="5" id="KW-1185">Reference proteome</keyword>
<dbReference type="PROSITE" id="PS50088">
    <property type="entry name" value="ANK_REPEAT"/>
    <property type="match status" value="1"/>
</dbReference>
<dbReference type="InterPro" id="IPR002110">
    <property type="entry name" value="Ankyrin_rpt"/>
</dbReference>
<dbReference type="InterPro" id="IPR036770">
    <property type="entry name" value="Ankyrin_rpt-contain_sf"/>
</dbReference>
<keyword evidence="1" id="KW-0677">Repeat</keyword>
<reference evidence="4 5" key="1">
    <citation type="submission" date="2016-06" db="EMBL/GenBank/DDBJ databases">
        <title>Four novel species of enterococci isolated from chicken manure.</title>
        <authorList>
            <person name="Van Tyne D."/>
        </authorList>
    </citation>
    <scope>NUCLEOTIDE SEQUENCE [LARGE SCALE GENOMIC DNA]</scope>
    <source>
        <strain evidence="4 5">CU12B</strain>
    </source>
</reference>
<dbReference type="RefSeq" id="WP_161902683.1">
    <property type="nucleotide sequence ID" value="NZ_MAEL01000046.1"/>
</dbReference>
<dbReference type="PROSITE" id="PS50297">
    <property type="entry name" value="ANK_REP_REGION"/>
    <property type="match status" value="1"/>
</dbReference>
<sequence>MEHNRLFSVLEHEEQHTILTAFAQLEESDVKATNEKGQTLLHLAVHKNQLAVAALLLSQGSFPNQKDATMLSPFIAAAANGLSEMFQLILQFSPDLLEVNRFGGTALLPSSEKGFLLIVQQALDAGVPVNHANRLGWTALLEAVILGDGGFLYQMIVEELLVQGADITIPDFDGYTALDYVQQSGNENMMTLLKQGHIISDFSEIKQLIRRGDYYQALKQLLAMGESLERCYYLGYTYECLSQYKTAKYYYQQGLKDDPQFAYYLANLAKKSKDVEQALVYFDLGAKSNNQVFFLYHKSNYLREMNRHPEAIAIMNELLVNDPTRVDYLFHKANSLRSLGKHQEAYEAMMQARRLQPENDLFREHAMQSKEMQQITK</sequence>
<evidence type="ECO:0000256" key="1">
    <source>
        <dbReference type="ARBA" id="ARBA00022737"/>
    </source>
</evidence>
<feature type="repeat" description="ANK" evidence="3">
    <location>
        <begin position="36"/>
        <end position="68"/>
    </location>
</feature>
<dbReference type="Gene3D" id="1.25.40.10">
    <property type="entry name" value="Tetratricopeptide repeat domain"/>
    <property type="match status" value="1"/>
</dbReference>
<dbReference type="EMBL" id="MAEL01000046">
    <property type="protein sequence ID" value="KAF1302775.1"/>
    <property type="molecule type" value="Genomic_DNA"/>
</dbReference>